<evidence type="ECO:0000313" key="2">
    <source>
        <dbReference type="EMBL" id="RYV50506.1"/>
    </source>
</evidence>
<feature type="transmembrane region" description="Helical" evidence="1">
    <location>
        <begin position="123"/>
        <end position="143"/>
    </location>
</feature>
<dbReference type="PANTHER" id="PTHR41282:SF1">
    <property type="entry name" value="CONSERVED TRANSMEMBRANE PROTEIN-RELATED"/>
    <property type="match status" value="1"/>
</dbReference>
<dbReference type="EMBL" id="SDWW01000032">
    <property type="protein sequence ID" value="RYV50506.1"/>
    <property type="molecule type" value="Genomic_DNA"/>
</dbReference>
<proteinExistence type="predicted"/>
<feature type="transmembrane region" description="Helical" evidence="1">
    <location>
        <begin position="73"/>
        <end position="91"/>
    </location>
</feature>
<evidence type="ECO:0000313" key="3">
    <source>
        <dbReference type="Proteomes" id="UP000293764"/>
    </source>
</evidence>
<feature type="transmembrane region" description="Helical" evidence="1">
    <location>
        <begin position="216"/>
        <end position="237"/>
    </location>
</feature>
<gene>
    <name evidence="2" type="ORF">EUA98_13295</name>
</gene>
<keyword evidence="1" id="KW-1133">Transmembrane helix</keyword>
<dbReference type="Proteomes" id="UP000293764">
    <property type="component" value="Unassembled WGS sequence"/>
</dbReference>
<organism evidence="2 3">
    <name type="scientific">Pengzhenrongella frigida</name>
    <dbReference type="NCBI Taxonomy" id="1259133"/>
    <lineage>
        <taxon>Bacteria</taxon>
        <taxon>Bacillati</taxon>
        <taxon>Actinomycetota</taxon>
        <taxon>Actinomycetes</taxon>
        <taxon>Micrococcales</taxon>
        <taxon>Pengzhenrongella</taxon>
    </lineage>
</organism>
<dbReference type="InterPro" id="IPR010539">
    <property type="entry name" value="BaxI_1-like"/>
</dbReference>
<reference evidence="2 3" key="1">
    <citation type="submission" date="2019-01" db="EMBL/GenBank/DDBJ databases">
        <title>Novel species of Cellulomonas.</title>
        <authorList>
            <person name="Liu Q."/>
            <person name="Xin Y.-H."/>
        </authorList>
    </citation>
    <scope>NUCLEOTIDE SEQUENCE [LARGE SCALE GENOMIC DNA]</scope>
    <source>
        <strain evidence="2 3">HLT2-17</strain>
    </source>
</reference>
<dbReference type="OrthoDB" id="116480at2"/>
<evidence type="ECO:0000256" key="1">
    <source>
        <dbReference type="SAM" id="Phobius"/>
    </source>
</evidence>
<dbReference type="PIRSF" id="PIRSF009160">
    <property type="entry name" value="UCP009160"/>
    <property type="match status" value="1"/>
</dbReference>
<accession>A0A4Q5MY23</accession>
<dbReference type="RefSeq" id="WP_130103170.1">
    <property type="nucleotide sequence ID" value="NZ_SDWW01000032.1"/>
</dbReference>
<feature type="transmembrane region" description="Helical" evidence="1">
    <location>
        <begin position="249"/>
        <end position="271"/>
    </location>
</feature>
<keyword evidence="3" id="KW-1185">Reference proteome</keyword>
<dbReference type="AlphaFoldDB" id="A0A4Q5MY23"/>
<name>A0A4Q5MY23_9MICO</name>
<dbReference type="Pfam" id="PF12811">
    <property type="entry name" value="BaxI_1"/>
    <property type="match status" value="1"/>
</dbReference>
<dbReference type="PANTHER" id="PTHR41282">
    <property type="entry name" value="CONSERVED TRANSMEMBRANE PROTEIN-RELATED"/>
    <property type="match status" value="1"/>
</dbReference>
<keyword evidence="1" id="KW-0472">Membrane</keyword>
<protein>
    <submittedName>
        <fullName evidence="2">Bax inhibitor-1/YccA family protein</fullName>
    </submittedName>
</protein>
<comment type="caution">
    <text evidence="2">The sequence shown here is derived from an EMBL/GenBank/DDBJ whole genome shotgun (WGS) entry which is preliminary data.</text>
</comment>
<feature type="transmembrane region" description="Helical" evidence="1">
    <location>
        <begin position="149"/>
        <end position="171"/>
    </location>
</feature>
<sequence>MSNPVFENNAIFRDPKKAGKPNQAGQQSGTVLQGNATATAGYNAASLDQMYNAPSATSVQTGRMTYDDVIMKSGFLLTIVVAFAAVTWVVAPEAARMPLAIGGALIGFVLGMVNSFKKSPSPALIMLYGAAEGVFLGGISWYFEAQWPGIVVQAVLATMSTFAACLVLFRSGKVRVTPKFTKWLLVAMVGYLVFSLVNVLLMVFNVGGGEFGPLRSGGLGIVVGLFAVGLAAAMLIMDFDSIKRGVEQGVAAKFAWTAAFGLIVTLVWMYLEFLRLIAILRN</sequence>
<feature type="transmembrane region" description="Helical" evidence="1">
    <location>
        <begin position="183"/>
        <end position="204"/>
    </location>
</feature>
<keyword evidence="1" id="KW-0812">Transmembrane</keyword>
<feature type="transmembrane region" description="Helical" evidence="1">
    <location>
        <begin position="97"/>
        <end position="116"/>
    </location>
</feature>